<feature type="region of interest" description="Disordered" evidence="1">
    <location>
        <begin position="16"/>
        <end position="44"/>
    </location>
</feature>
<proteinExistence type="predicted"/>
<feature type="non-terminal residue" evidence="2">
    <location>
        <position position="1"/>
    </location>
</feature>
<protein>
    <submittedName>
        <fullName evidence="2">Uncharacterized protein</fullName>
    </submittedName>
</protein>
<gene>
    <name evidence="2" type="ORF">ILYODFUR_038706</name>
</gene>
<name>A0ABV0UEY5_9TELE</name>
<organism evidence="2 3">
    <name type="scientific">Ilyodon furcidens</name>
    <name type="common">goldbreast splitfin</name>
    <dbReference type="NCBI Taxonomy" id="33524"/>
    <lineage>
        <taxon>Eukaryota</taxon>
        <taxon>Metazoa</taxon>
        <taxon>Chordata</taxon>
        <taxon>Craniata</taxon>
        <taxon>Vertebrata</taxon>
        <taxon>Euteleostomi</taxon>
        <taxon>Actinopterygii</taxon>
        <taxon>Neopterygii</taxon>
        <taxon>Teleostei</taxon>
        <taxon>Neoteleostei</taxon>
        <taxon>Acanthomorphata</taxon>
        <taxon>Ovalentaria</taxon>
        <taxon>Atherinomorphae</taxon>
        <taxon>Cyprinodontiformes</taxon>
        <taxon>Goodeidae</taxon>
        <taxon>Ilyodon</taxon>
    </lineage>
</organism>
<dbReference type="EMBL" id="JAHRIQ010067937">
    <property type="protein sequence ID" value="MEQ2242698.1"/>
    <property type="molecule type" value="Genomic_DNA"/>
</dbReference>
<accession>A0ABV0UEY5</accession>
<evidence type="ECO:0000313" key="2">
    <source>
        <dbReference type="EMBL" id="MEQ2242698.1"/>
    </source>
</evidence>
<dbReference type="Proteomes" id="UP001482620">
    <property type="component" value="Unassembled WGS sequence"/>
</dbReference>
<keyword evidence="3" id="KW-1185">Reference proteome</keyword>
<comment type="caution">
    <text evidence="2">The sequence shown here is derived from an EMBL/GenBank/DDBJ whole genome shotgun (WGS) entry which is preliminary data.</text>
</comment>
<sequence length="153" mass="17709">VLARGGQQDHVICKKKRRNPLVSKPDPLRPLAAPRNPVHKSYRTGEKGQPCWSATCTRNRSDLVLAMQIKHLLCLYRDRMATGKGPLIVYSWSTPYRAPCRTQLNAFSRSTKHMWICWENSHEPSKTTQLLLKQRFDYRQDCPLQYPGVGFTR</sequence>
<reference evidence="2 3" key="1">
    <citation type="submission" date="2021-06" db="EMBL/GenBank/DDBJ databases">
        <authorList>
            <person name="Palmer J.M."/>
        </authorList>
    </citation>
    <scope>NUCLEOTIDE SEQUENCE [LARGE SCALE GENOMIC DNA]</scope>
    <source>
        <strain evidence="3">if_2019</strain>
        <tissue evidence="2">Muscle</tissue>
    </source>
</reference>
<evidence type="ECO:0000256" key="1">
    <source>
        <dbReference type="SAM" id="MobiDB-lite"/>
    </source>
</evidence>
<evidence type="ECO:0000313" key="3">
    <source>
        <dbReference type="Proteomes" id="UP001482620"/>
    </source>
</evidence>